<dbReference type="PRINTS" id="PR00932">
    <property type="entry name" value="AMINO1PTASE"/>
</dbReference>
<feature type="region of interest" description="Disordered" evidence="9">
    <location>
        <begin position="171"/>
        <end position="196"/>
    </location>
</feature>
<gene>
    <name evidence="10" type="ORF">BDP81DRAFT_517441</name>
</gene>
<evidence type="ECO:0000313" key="10">
    <source>
        <dbReference type="EMBL" id="KAK1637758.1"/>
    </source>
</evidence>
<comment type="similarity">
    <text evidence="2">Belongs to the peptidase M18 family.</text>
</comment>
<evidence type="ECO:0000256" key="6">
    <source>
        <dbReference type="ARBA" id="ARBA00022801"/>
    </source>
</evidence>
<keyword evidence="7" id="KW-0862">Zinc</keyword>
<reference evidence="10" key="1">
    <citation type="submission" date="2021-06" db="EMBL/GenBank/DDBJ databases">
        <title>Comparative genomics, transcriptomics and evolutionary studies reveal genomic signatures of adaptation to plant cell wall in hemibiotrophic fungi.</title>
        <authorList>
            <consortium name="DOE Joint Genome Institute"/>
            <person name="Baroncelli R."/>
            <person name="Diaz J.F."/>
            <person name="Benocci T."/>
            <person name="Peng M."/>
            <person name="Battaglia E."/>
            <person name="Haridas S."/>
            <person name="Andreopoulos W."/>
            <person name="Labutti K."/>
            <person name="Pangilinan J."/>
            <person name="Floch G.L."/>
            <person name="Makela M.R."/>
            <person name="Henrissat B."/>
            <person name="Grigoriev I.V."/>
            <person name="Crouch J.A."/>
            <person name="De Vries R.P."/>
            <person name="Sukno S.A."/>
            <person name="Thon M.R."/>
        </authorList>
    </citation>
    <scope>NUCLEOTIDE SEQUENCE</scope>
    <source>
        <strain evidence="10">CBS 102054</strain>
    </source>
</reference>
<dbReference type="RefSeq" id="XP_060446365.1">
    <property type="nucleotide sequence ID" value="XM_060595910.1"/>
</dbReference>
<dbReference type="Gene3D" id="2.30.250.10">
    <property type="entry name" value="Aminopeptidase i, Domain 2"/>
    <property type="match status" value="1"/>
</dbReference>
<name>A0AAI9ZVI6_9PEZI</name>
<evidence type="ECO:0000256" key="4">
    <source>
        <dbReference type="ARBA" id="ARBA00022670"/>
    </source>
</evidence>
<dbReference type="GO" id="GO:0008270">
    <property type="term" value="F:zinc ion binding"/>
    <property type="evidence" value="ECO:0007669"/>
    <property type="project" value="InterPro"/>
</dbReference>
<comment type="cofactor">
    <cofactor evidence="1">
        <name>Zn(2+)</name>
        <dbReference type="ChEBI" id="CHEBI:29105"/>
    </cofactor>
</comment>
<evidence type="ECO:0000256" key="2">
    <source>
        <dbReference type="ARBA" id="ARBA00008290"/>
    </source>
</evidence>
<keyword evidence="3 10" id="KW-0031">Aminopeptidase</keyword>
<dbReference type="Pfam" id="PF02127">
    <property type="entry name" value="Peptidase_M18"/>
    <property type="match status" value="1"/>
</dbReference>
<feature type="compositionally biased region" description="Low complexity" evidence="9">
    <location>
        <begin position="175"/>
        <end position="196"/>
    </location>
</feature>
<dbReference type="InterPro" id="IPR001948">
    <property type="entry name" value="Peptidase_M18"/>
</dbReference>
<dbReference type="PANTHER" id="PTHR28570">
    <property type="entry name" value="ASPARTYL AMINOPEPTIDASE"/>
    <property type="match status" value="1"/>
</dbReference>
<dbReference type="Gene3D" id="3.40.630.10">
    <property type="entry name" value="Zn peptidases"/>
    <property type="match status" value="1"/>
</dbReference>
<dbReference type="GO" id="GO:0070006">
    <property type="term" value="F:metalloaminopeptidase activity"/>
    <property type="evidence" value="ECO:0007669"/>
    <property type="project" value="TreeGrafter"/>
</dbReference>
<dbReference type="GO" id="GO:0000324">
    <property type="term" value="C:fungal-type vacuole"/>
    <property type="evidence" value="ECO:0007669"/>
    <property type="project" value="TreeGrafter"/>
</dbReference>
<protein>
    <submittedName>
        <fullName evidence="10">Aminopeptidase I zinc metalloprotease-domain-containing protein</fullName>
    </submittedName>
</protein>
<accession>A0AAI9ZVI6</accession>
<dbReference type="EMBL" id="JAHMHQ010000008">
    <property type="protein sequence ID" value="KAK1637758.1"/>
    <property type="molecule type" value="Genomic_DNA"/>
</dbReference>
<evidence type="ECO:0000256" key="8">
    <source>
        <dbReference type="ARBA" id="ARBA00023049"/>
    </source>
</evidence>
<keyword evidence="5" id="KW-0479">Metal-binding</keyword>
<sequence>MAKLCPVPPSSPAPWQRIQLIRRSQSKLPAGRRSARFQLPRASFLRLPPALLDVVPCDRLGREAPAEVSFNGQPLRFPLRLFLPCVSDLDTPTLCNVYHTSPRHRATSSTSISSQRASHRGSMNRFLVNNSNTAVQATHPLDASPAMTKHTPDSLRSRVSSLSLRLQAMEHAEALSRSPSPAPPSSMSASTTTAAATGPASKPFLLADMNGRPASQNPVCESCWNTLRYSEVRQTVRAATPAACKLCAVAASKPEAYTQPFVDFLSENPTIFHAVNYFKDKLAAAGYTELPARESWASKLQPGGKYWTTRNGSALIAFSVGESYKPGNGVAMVAGHIDALTAKLKPVSSKPTRAGYHQLGVAPYAGALNQTWWDRDLSIGGRVIVRDPETNKTSTKLVRLDWPIARIPTLAPHFGVGMMGQNNPETQAVPIIGLDSSDPDAASATPVEPLGPKGAFVNTQPPKLVKLVSKELGLASPTEIVNWELELYDSQPAQTGGLDREFIFGGRIDDKLCSWAALTALLAADSDPKDGTIKLVALFDDEEIGSLLRQGARGNFLPLTIERAVEALSGHADVAFGTDVLCQTFASSFLLSADVTHAGNPNFLGLYLDEHIPKLNVGIAICGDSNGHMTTDAVSTAILQRVGELSGCATQTFQIRNDTRSGGTVGPMLSAAMGVRAADAGLPQLSMHSIRATTGALDPGLGVKFFKGFLDHFEKVDAEWQ</sequence>
<evidence type="ECO:0000256" key="5">
    <source>
        <dbReference type="ARBA" id="ARBA00022723"/>
    </source>
</evidence>
<evidence type="ECO:0000256" key="3">
    <source>
        <dbReference type="ARBA" id="ARBA00022438"/>
    </source>
</evidence>
<organism evidence="10 11">
    <name type="scientific">Colletotrichum phormii</name>
    <dbReference type="NCBI Taxonomy" id="359342"/>
    <lineage>
        <taxon>Eukaryota</taxon>
        <taxon>Fungi</taxon>
        <taxon>Dikarya</taxon>
        <taxon>Ascomycota</taxon>
        <taxon>Pezizomycotina</taxon>
        <taxon>Sordariomycetes</taxon>
        <taxon>Hypocreomycetidae</taxon>
        <taxon>Glomerellales</taxon>
        <taxon>Glomerellaceae</taxon>
        <taxon>Colletotrichum</taxon>
        <taxon>Colletotrichum acutatum species complex</taxon>
    </lineage>
</organism>
<dbReference type="GO" id="GO:0006508">
    <property type="term" value="P:proteolysis"/>
    <property type="evidence" value="ECO:0007669"/>
    <property type="project" value="UniProtKB-KW"/>
</dbReference>
<evidence type="ECO:0000256" key="9">
    <source>
        <dbReference type="SAM" id="MobiDB-lite"/>
    </source>
</evidence>
<dbReference type="GeneID" id="85480772"/>
<keyword evidence="4" id="KW-0645">Protease</keyword>
<evidence type="ECO:0000256" key="7">
    <source>
        <dbReference type="ARBA" id="ARBA00022833"/>
    </source>
</evidence>
<dbReference type="InterPro" id="IPR023358">
    <property type="entry name" value="Peptidase_M18_dom2"/>
</dbReference>
<keyword evidence="11" id="KW-1185">Reference proteome</keyword>
<proteinExistence type="inferred from homology"/>
<keyword evidence="6" id="KW-0378">Hydrolase</keyword>
<comment type="caution">
    <text evidence="10">The sequence shown here is derived from an EMBL/GenBank/DDBJ whole genome shotgun (WGS) entry which is preliminary data.</text>
</comment>
<dbReference type="SUPFAM" id="SSF101821">
    <property type="entry name" value="Aminopeptidase/glucanase lid domain"/>
    <property type="match status" value="1"/>
</dbReference>
<dbReference type="AlphaFoldDB" id="A0AAI9ZVI6"/>
<evidence type="ECO:0000256" key="1">
    <source>
        <dbReference type="ARBA" id="ARBA00001947"/>
    </source>
</evidence>
<keyword evidence="8 10" id="KW-0482">Metalloprotease</keyword>
<dbReference type="Proteomes" id="UP001243989">
    <property type="component" value="Unassembled WGS sequence"/>
</dbReference>
<dbReference type="FunFam" id="2.30.250.10:FF:000001">
    <property type="entry name" value="Aspartyl aminopeptidase 1"/>
    <property type="match status" value="1"/>
</dbReference>
<dbReference type="CDD" id="cd05658">
    <property type="entry name" value="M18_DAP"/>
    <property type="match status" value="1"/>
</dbReference>
<dbReference type="SUPFAM" id="SSF53187">
    <property type="entry name" value="Zn-dependent exopeptidases"/>
    <property type="match status" value="1"/>
</dbReference>
<dbReference type="PANTHER" id="PTHR28570:SF4">
    <property type="entry name" value="VACUOLAR AMINOPEPTIDASE 1"/>
    <property type="match status" value="1"/>
</dbReference>
<evidence type="ECO:0000313" key="11">
    <source>
        <dbReference type="Proteomes" id="UP001243989"/>
    </source>
</evidence>